<evidence type="ECO:0000256" key="1">
    <source>
        <dbReference type="ARBA" id="ARBA00001933"/>
    </source>
</evidence>
<comment type="cofactor">
    <cofactor evidence="1">
        <name>pyridoxal 5'-phosphate</name>
        <dbReference type="ChEBI" id="CHEBI:597326"/>
    </cofactor>
</comment>
<proteinExistence type="inferred from homology"/>
<comment type="similarity">
    <text evidence="2 6">Belongs to the class-III pyridoxal-phosphate-dependent aminotransferase family.</text>
</comment>
<dbReference type="PROSITE" id="PS00600">
    <property type="entry name" value="AA_TRANSFER_CLASS_3"/>
    <property type="match status" value="1"/>
</dbReference>
<dbReference type="InterPro" id="IPR005814">
    <property type="entry name" value="Aminotrans_3"/>
</dbReference>
<dbReference type="Pfam" id="PF00202">
    <property type="entry name" value="Aminotran_3"/>
    <property type="match status" value="1"/>
</dbReference>
<dbReference type="EMBL" id="CP098828">
    <property type="protein sequence ID" value="XBO74605.1"/>
    <property type="molecule type" value="Genomic_DNA"/>
</dbReference>
<keyword evidence="5 6" id="KW-0663">Pyridoxal phosphate</keyword>
<accession>A0AAU7KTE2</accession>
<evidence type="ECO:0000256" key="4">
    <source>
        <dbReference type="ARBA" id="ARBA00022679"/>
    </source>
</evidence>
<dbReference type="PANTHER" id="PTHR43094">
    <property type="entry name" value="AMINOTRANSFERASE"/>
    <property type="match status" value="1"/>
</dbReference>
<evidence type="ECO:0000256" key="2">
    <source>
        <dbReference type="ARBA" id="ARBA00008954"/>
    </source>
</evidence>
<dbReference type="InterPro" id="IPR015422">
    <property type="entry name" value="PyrdxlP-dep_Trfase_small"/>
</dbReference>
<evidence type="ECO:0000256" key="6">
    <source>
        <dbReference type="RuleBase" id="RU003560"/>
    </source>
</evidence>
<dbReference type="PIRSF" id="PIRSF000521">
    <property type="entry name" value="Transaminase_4ab_Lys_Orn"/>
    <property type="match status" value="1"/>
</dbReference>
<dbReference type="Gene3D" id="3.40.640.10">
    <property type="entry name" value="Type I PLP-dependent aspartate aminotransferase-like (Major domain)"/>
    <property type="match status" value="1"/>
</dbReference>
<dbReference type="InterPro" id="IPR015424">
    <property type="entry name" value="PyrdxlP-dep_Trfase"/>
</dbReference>
<dbReference type="Gene3D" id="3.90.1150.10">
    <property type="entry name" value="Aspartate Aminotransferase, domain 1"/>
    <property type="match status" value="1"/>
</dbReference>
<dbReference type="GO" id="GO:0008483">
    <property type="term" value="F:transaminase activity"/>
    <property type="evidence" value="ECO:0007669"/>
    <property type="project" value="UniProtKB-KW"/>
</dbReference>
<dbReference type="SUPFAM" id="SSF53383">
    <property type="entry name" value="PLP-dependent transferases"/>
    <property type="match status" value="1"/>
</dbReference>
<dbReference type="GO" id="GO:0030170">
    <property type="term" value="F:pyridoxal phosphate binding"/>
    <property type="evidence" value="ECO:0007669"/>
    <property type="project" value="InterPro"/>
</dbReference>
<dbReference type="InterPro" id="IPR049704">
    <property type="entry name" value="Aminotrans_3_PPA_site"/>
</dbReference>
<feature type="compositionally biased region" description="Polar residues" evidence="7">
    <location>
        <begin position="1"/>
        <end position="13"/>
    </location>
</feature>
<dbReference type="RefSeq" id="WP_108132249.1">
    <property type="nucleotide sequence ID" value="NZ_CP098828.1"/>
</dbReference>
<protein>
    <submittedName>
        <fullName evidence="8">Aminotransferase</fullName>
    </submittedName>
</protein>
<evidence type="ECO:0000256" key="3">
    <source>
        <dbReference type="ARBA" id="ARBA00022576"/>
    </source>
</evidence>
<gene>
    <name evidence="8" type="ORF">NFG57_17580</name>
</gene>
<evidence type="ECO:0000256" key="5">
    <source>
        <dbReference type="ARBA" id="ARBA00022898"/>
    </source>
</evidence>
<evidence type="ECO:0000313" key="8">
    <source>
        <dbReference type="EMBL" id="XBO74605.1"/>
    </source>
</evidence>
<keyword evidence="4" id="KW-0808">Transferase</keyword>
<dbReference type="AlphaFoldDB" id="A0AAU7KTE2"/>
<dbReference type="CDD" id="cd00610">
    <property type="entry name" value="OAT_like"/>
    <property type="match status" value="1"/>
</dbReference>
<dbReference type="NCBIfam" id="NF005447">
    <property type="entry name" value="PRK07036.1"/>
    <property type="match status" value="1"/>
</dbReference>
<dbReference type="InterPro" id="IPR015421">
    <property type="entry name" value="PyrdxlP-dep_Trfase_major"/>
</dbReference>
<feature type="region of interest" description="Disordered" evidence="7">
    <location>
        <begin position="1"/>
        <end position="29"/>
    </location>
</feature>
<name>A0AAU7KTE2_9GAMM</name>
<keyword evidence="3 8" id="KW-0032">Aminotransferase</keyword>
<reference evidence="8" key="1">
    <citation type="submission" date="2022-06" db="EMBL/GenBank/DDBJ databases">
        <title>A novel DMS-producing enzyme.</title>
        <authorList>
            <person name="Zhang Y."/>
        </authorList>
    </citation>
    <scope>NUCLEOTIDE SEQUENCE</scope>
    <source>
        <strain evidence="8">H10-59</strain>
    </source>
</reference>
<organism evidence="8">
    <name type="scientific">Halomonas sp. H10-59</name>
    <dbReference type="NCBI Taxonomy" id="2950874"/>
    <lineage>
        <taxon>Bacteria</taxon>
        <taxon>Pseudomonadati</taxon>
        <taxon>Pseudomonadota</taxon>
        <taxon>Gammaproteobacteria</taxon>
        <taxon>Oceanospirillales</taxon>
        <taxon>Halomonadaceae</taxon>
        <taxon>Halomonas</taxon>
    </lineage>
</organism>
<evidence type="ECO:0000256" key="7">
    <source>
        <dbReference type="SAM" id="MobiDB-lite"/>
    </source>
</evidence>
<sequence>MTTPDTRLSSRPSTPVADTAPVPAPAPVPTTLDAETLWRQDRDHFVHPFTDFSVFHDKGCELITDAEGIHVQDIHGNRFIDGIAGLWCVNVGHGRAEIGQAMAEQATRMAYFSTFNNLSNAPATRLAAKLAELAPAHLNHVFYSCGGSTANDATIRLVHYYFNRLGKPNKKRILSRHNAYHGTTYLAASLTGIESNNWEFDTLDGLVTHLSEANLYRRPEGMDEAQYCDHLVAELEATIAEIGADNIAAFIAEPIMGAGGVLVAPRGYHARMQEVLRAHDILYIADEVVTGFGRLGHIFASEAVFDTQPDVINLAKGLSSGYAPLGATLISDRLYEVLGTPQGKGGVLSTGFTYSGHPVSCAAALKNIEILEREELCANVREVGPYLEQALATLSRHPTVGDVRGSHFMMCIENVADKDTKALFPVDARVGDRVAFEAQQRGLIIRPVGHLNVISPPLIWTRDTVDEAVAILDEALAATAESLRRDGYL</sequence>
<dbReference type="FunFam" id="3.40.640.10:FF:000014">
    <property type="entry name" value="Adenosylmethionine-8-amino-7-oxononanoate aminotransferase, probable"/>
    <property type="match status" value="1"/>
</dbReference>
<dbReference type="PANTHER" id="PTHR43094:SF1">
    <property type="entry name" value="AMINOTRANSFERASE CLASS-III"/>
    <property type="match status" value="1"/>
</dbReference>